<comment type="caution">
    <text evidence="1">The sequence shown here is derived from an EMBL/GenBank/DDBJ whole genome shotgun (WGS) entry which is preliminary data.</text>
</comment>
<feature type="non-terminal residue" evidence="1">
    <location>
        <position position="47"/>
    </location>
</feature>
<organism evidence="1 2">
    <name type="scientific">Trifolium medium</name>
    <dbReference type="NCBI Taxonomy" id="97028"/>
    <lineage>
        <taxon>Eukaryota</taxon>
        <taxon>Viridiplantae</taxon>
        <taxon>Streptophyta</taxon>
        <taxon>Embryophyta</taxon>
        <taxon>Tracheophyta</taxon>
        <taxon>Spermatophyta</taxon>
        <taxon>Magnoliopsida</taxon>
        <taxon>eudicotyledons</taxon>
        <taxon>Gunneridae</taxon>
        <taxon>Pentapetalae</taxon>
        <taxon>rosids</taxon>
        <taxon>fabids</taxon>
        <taxon>Fabales</taxon>
        <taxon>Fabaceae</taxon>
        <taxon>Papilionoideae</taxon>
        <taxon>50 kb inversion clade</taxon>
        <taxon>NPAAA clade</taxon>
        <taxon>Hologalegina</taxon>
        <taxon>IRL clade</taxon>
        <taxon>Trifolieae</taxon>
        <taxon>Trifolium</taxon>
    </lineage>
</organism>
<name>A0A392VGY2_9FABA</name>
<dbReference type="Proteomes" id="UP000265520">
    <property type="component" value="Unassembled WGS sequence"/>
</dbReference>
<proteinExistence type="predicted"/>
<accession>A0A392VGY2</accession>
<reference evidence="1 2" key="1">
    <citation type="journal article" date="2018" name="Front. Plant Sci.">
        <title>Red Clover (Trifolium pratense) and Zigzag Clover (T. medium) - A Picture of Genomic Similarities and Differences.</title>
        <authorList>
            <person name="Dluhosova J."/>
            <person name="Istvanek J."/>
            <person name="Nedelnik J."/>
            <person name="Repkova J."/>
        </authorList>
    </citation>
    <scope>NUCLEOTIDE SEQUENCE [LARGE SCALE GENOMIC DNA]</scope>
    <source>
        <strain evidence="2">cv. 10/8</strain>
        <tissue evidence="1">Leaf</tissue>
    </source>
</reference>
<dbReference type="EMBL" id="LXQA011147954">
    <property type="protein sequence ID" value="MCI86723.1"/>
    <property type="molecule type" value="Genomic_DNA"/>
</dbReference>
<dbReference type="AlphaFoldDB" id="A0A392VGY2"/>
<keyword evidence="2" id="KW-1185">Reference proteome</keyword>
<protein>
    <submittedName>
        <fullName evidence="1">Uncharacterized protein</fullName>
    </submittedName>
</protein>
<evidence type="ECO:0000313" key="1">
    <source>
        <dbReference type="EMBL" id="MCI86723.1"/>
    </source>
</evidence>
<evidence type="ECO:0000313" key="2">
    <source>
        <dbReference type="Proteomes" id="UP000265520"/>
    </source>
</evidence>
<sequence>MMLGPEIVQQMTEKIKMIREKMRASQSRRRVTPIREEKMWNFRKEIT</sequence>